<dbReference type="GO" id="GO:0003727">
    <property type="term" value="F:single-stranded RNA binding"/>
    <property type="evidence" value="ECO:0007669"/>
    <property type="project" value="TreeGrafter"/>
</dbReference>
<dbReference type="FunFam" id="3.60.15.10:FF:000017">
    <property type="entry name" value="Lactamase beta 2"/>
    <property type="match status" value="1"/>
</dbReference>
<evidence type="ECO:0000256" key="2">
    <source>
        <dbReference type="ARBA" id="ARBA00006759"/>
    </source>
</evidence>
<dbReference type="GO" id="GO:0004521">
    <property type="term" value="F:RNA endonuclease activity"/>
    <property type="evidence" value="ECO:0007669"/>
    <property type="project" value="TreeGrafter"/>
</dbReference>
<name>A0A6F9DK09_9ASCI</name>
<dbReference type="Pfam" id="PF00753">
    <property type="entry name" value="Lactamase_B"/>
    <property type="match status" value="1"/>
</dbReference>
<dbReference type="Gene3D" id="3.60.15.10">
    <property type="entry name" value="Ribonuclease Z/Hydroxyacylglutathione hydrolase-like"/>
    <property type="match status" value="1"/>
</dbReference>
<dbReference type="InterPro" id="IPR001279">
    <property type="entry name" value="Metallo-B-lactamas"/>
</dbReference>
<organism evidence="9">
    <name type="scientific">Phallusia mammillata</name>
    <dbReference type="NCBI Taxonomy" id="59560"/>
    <lineage>
        <taxon>Eukaryota</taxon>
        <taxon>Metazoa</taxon>
        <taxon>Chordata</taxon>
        <taxon>Tunicata</taxon>
        <taxon>Ascidiacea</taxon>
        <taxon>Phlebobranchia</taxon>
        <taxon>Ascidiidae</taxon>
        <taxon>Phallusia</taxon>
    </lineage>
</organism>
<evidence type="ECO:0000256" key="6">
    <source>
        <dbReference type="ARBA" id="ARBA00022833"/>
    </source>
</evidence>
<evidence type="ECO:0000256" key="4">
    <source>
        <dbReference type="ARBA" id="ARBA00022723"/>
    </source>
</evidence>
<reference evidence="9" key="1">
    <citation type="submission" date="2020-04" db="EMBL/GenBank/DDBJ databases">
        <authorList>
            <person name="Neveu A P."/>
        </authorList>
    </citation>
    <scope>NUCLEOTIDE SEQUENCE</scope>
    <source>
        <tissue evidence="9">Whole embryo</tissue>
    </source>
</reference>
<dbReference type="GO" id="GO:0046872">
    <property type="term" value="F:metal ion binding"/>
    <property type="evidence" value="ECO:0007669"/>
    <property type="project" value="UniProtKB-KW"/>
</dbReference>
<dbReference type="EMBL" id="LR787508">
    <property type="protein sequence ID" value="CAB3263370.1"/>
    <property type="molecule type" value="mRNA"/>
</dbReference>
<dbReference type="InterPro" id="IPR041516">
    <property type="entry name" value="LACTB2_WH"/>
</dbReference>
<comment type="function">
    <text evidence="1">Endoribonuclease; cleaves preferentially 3' to purine-pyrimidine dinucleotide motifs in single-stranded RNA. The cleavage product contains a free 3' -OH group. Has no activity with double-stranded RNA or DNA. Required for normal mitochondrial function and cell viability.</text>
</comment>
<protein>
    <recommendedName>
        <fullName evidence="3">Endoribonuclease LACTB2</fullName>
    </recommendedName>
    <alternativeName>
        <fullName evidence="7">Beta-lactamase-like protein 2</fullName>
    </alternativeName>
</protein>
<dbReference type="GO" id="GO:0016787">
    <property type="term" value="F:hydrolase activity"/>
    <property type="evidence" value="ECO:0007669"/>
    <property type="project" value="UniProtKB-KW"/>
</dbReference>
<evidence type="ECO:0000256" key="7">
    <source>
        <dbReference type="ARBA" id="ARBA00032142"/>
    </source>
</evidence>
<evidence type="ECO:0000256" key="5">
    <source>
        <dbReference type="ARBA" id="ARBA00022801"/>
    </source>
</evidence>
<dbReference type="Pfam" id="PF17778">
    <property type="entry name" value="WHD_BLACT"/>
    <property type="match status" value="1"/>
</dbReference>
<dbReference type="PANTHER" id="PTHR23131:SF0">
    <property type="entry name" value="ENDORIBONUCLEASE LACTB2"/>
    <property type="match status" value="1"/>
</dbReference>
<sequence length="284" mass="32138">MLSVIPKVECLSERVIRILGCNPGPMTLQGTNTYLVGTGKQRLLIDTGEHEVPEYTSSLKSVLDQYNTSLAGIILTHWHHDHVGGISDIEKKLLTENKVPLYKYPLGTDEHPPNSTSTYNFVKNKDILSVEGASLRVVYTPGHSTDHVALHLLEENIIFSGDCVLGEGTAVFEDLYIYMKSLQMLLDLNPKKIYPGHGMVVDDPIQKIQFYIQHRNQRESQILSFISNAHPKQVKSMDIVKKLYKDVPEILHHQADKNVNNHLEKLFKEGKISETEGKWFLAKL</sequence>
<comment type="similarity">
    <text evidence="2">Belongs to the metallo-beta-lactamase superfamily. Glyoxalase II family.</text>
</comment>
<keyword evidence="4" id="KW-0479">Metal-binding</keyword>
<evidence type="ECO:0000256" key="1">
    <source>
        <dbReference type="ARBA" id="ARBA00002153"/>
    </source>
</evidence>
<dbReference type="InterPro" id="IPR047921">
    <property type="entry name" value="LACTB2-like_MBL-fold"/>
</dbReference>
<dbReference type="PANTHER" id="PTHR23131">
    <property type="entry name" value="ENDORIBONUCLEASE LACTB2"/>
    <property type="match status" value="1"/>
</dbReference>
<dbReference type="AlphaFoldDB" id="A0A6F9DK09"/>
<dbReference type="CDD" id="cd07722">
    <property type="entry name" value="LACTB2-like_MBL-fold"/>
    <property type="match status" value="1"/>
</dbReference>
<dbReference type="InterPro" id="IPR036388">
    <property type="entry name" value="WH-like_DNA-bd_sf"/>
</dbReference>
<dbReference type="SUPFAM" id="SSF56281">
    <property type="entry name" value="Metallo-hydrolase/oxidoreductase"/>
    <property type="match status" value="1"/>
</dbReference>
<evidence type="ECO:0000259" key="8">
    <source>
        <dbReference type="SMART" id="SM00849"/>
    </source>
</evidence>
<proteinExistence type="evidence at transcript level"/>
<dbReference type="InterPro" id="IPR036866">
    <property type="entry name" value="RibonucZ/Hydroxyglut_hydro"/>
</dbReference>
<dbReference type="FunFam" id="1.10.10.10:FF:000328">
    <property type="entry name" value="Lactamase beta 2"/>
    <property type="match status" value="1"/>
</dbReference>
<evidence type="ECO:0000256" key="3">
    <source>
        <dbReference type="ARBA" id="ARBA00019428"/>
    </source>
</evidence>
<dbReference type="Gene3D" id="1.10.10.10">
    <property type="entry name" value="Winged helix-like DNA-binding domain superfamily/Winged helix DNA-binding domain"/>
    <property type="match status" value="1"/>
</dbReference>
<dbReference type="InterPro" id="IPR050662">
    <property type="entry name" value="Sec-metab_biosynth-thioest"/>
</dbReference>
<keyword evidence="6" id="KW-0862">Zinc</keyword>
<keyword evidence="5" id="KW-0378">Hydrolase</keyword>
<feature type="domain" description="Metallo-beta-lactamase" evidence="8">
    <location>
        <begin position="30"/>
        <end position="197"/>
    </location>
</feature>
<accession>A0A6F9DK09</accession>
<gene>
    <name evidence="9" type="primary">Lactb2</name>
</gene>
<dbReference type="SMART" id="SM00849">
    <property type="entry name" value="Lactamase_B"/>
    <property type="match status" value="1"/>
</dbReference>
<evidence type="ECO:0000313" key="9">
    <source>
        <dbReference type="EMBL" id="CAB3263370.1"/>
    </source>
</evidence>
<dbReference type="GO" id="GO:0005759">
    <property type="term" value="C:mitochondrial matrix"/>
    <property type="evidence" value="ECO:0007669"/>
    <property type="project" value="TreeGrafter"/>
</dbReference>